<evidence type="ECO:0000313" key="2">
    <source>
        <dbReference type="EMBL" id="CAF1319335.1"/>
    </source>
</evidence>
<name>A0A815F2G8_9BILA</name>
<comment type="caution">
    <text evidence="2">The sequence shown here is derived from an EMBL/GenBank/DDBJ whole genome shotgun (WGS) entry which is preliminary data.</text>
</comment>
<dbReference type="Proteomes" id="UP000663829">
    <property type="component" value="Unassembled WGS sequence"/>
</dbReference>
<evidence type="ECO:0000313" key="5">
    <source>
        <dbReference type="Proteomes" id="UP000663829"/>
    </source>
</evidence>
<dbReference type="EMBL" id="CAJNOK010003098">
    <property type="protein sequence ID" value="CAF0887811.1"/>
    <property type="molecule type" value="Genomic_DNA"/>
</dbReference>
<evidence type="ECO:0000313" key="4">
    <source>
        <dbReference type="EMBL" id="CAF4163691.1"/>
    </source>
</evidence>
<reference evidence="2" key="1">
    <citation type="submission" date="2021-02" db="EMBL/GenBank/DDBJ databases">
        <authorList>
            <person name="Nowell W R."/>
        </authorList>
    </citation>
    <scope>NUCLEOTIDE SEQUENCE</scope>
</reference>
<dbReference type="EMBL" id="CAJNOQ010013325">
    <property type="protein sequence ID" value="CAF1319335.1"/>
    <property type="molecule type" value="Genomic_DNA"/>
</dbReference>
<keyword evidence="5" id="KW-1185">Reference proteome</keyword>
<accession>A0A815F2G8</accession>
<dbReference type="Proteomes" id="UP000681722">
    <property type="component" value="Unassembled WGS sequence"/>
</dbReference>
<evidence type="ECO:0000313" key="3">
    <source>
        <dbReference type="EMBL" id="CAF3670620.1"/>
    </source>
</evidence>
<protein>
    <submittedName>
        <fullName evidence="2">Uncharacterized protein</fullName>
    </submittedName>
</protein>
<dbReference type="AlphaFoldDB" id="A0A815F2G8"/>
<dbReference type="EMBL" id="CAJOBA010003100">
    <property type="protein sequence ID" value="CAF3670620.1"/>
    <property type="molecule type" value="Genomic_DNA"/>
</dbReference>
<feature type="non-terminal residue" evidence="2">
    <location>
        <position position="44"/>
    </location>
</feature>
<dbReference type="EMBL" id="CAJOBC010046784">
    <property type="protein sequence ID" value="CAF4163691.1"/>
    <property type="molecule type" value="Genomic_DNA"/>
</dbReference>
<dbReference type="Proteomes" id="UP000677228">
    <property type="component" value="Unassembled WGS sequence"/>
</dbReference>
<evidence type="ECO:0000313" key="1">
    <source>
        <dbReference type="EMBL" id="CAF0887811.1"/>
    </source>
</evidence>
<sequence>MDKLHQSITDGLIMKIDDDIDAINLDDGTILPTIAEHHDEDSQN</sequence>
<proteinExistence type="predicted"/>
<gene>
    <name evidence="2" type="ORF">GPM918_LOCUS29395</name>
    <name evidence="1" type="ORF">OVA965_LOCUS8965</name>
    <name evidence="4" type="ORF">SRO942_LOCUS29969</name>
    <name evidence="3" type="ORF">TMI583_LOCUS8964</name>
</gene>
<organism evidence="2 5">
    <name type="scientific">Didymodactylos carnosus</name>
    <dbReference type="NCBI Taxonomy" id="1234261"/>
    <lineage>
        <taxon>Eukaryota</taxon>
        <taxon>Metazoa</taxon>
        <taxon>Spiralia</taxon>
        <taxon>Gnathifera</taxon>
        <taxon>Rotifera</taxon>
        <taxon>Eurotatoria</taxon>
        <taxon>Bdelloidea</taxon>
        <taxon>Philodinida</taxon>
        <taxon>Philodinidae</taxon>
        <taxon>Didymodactylos</taxon>
    </lineage>
</organism>
<dbReference type="Proteomes" id="UP000682733">
    <property type="component" value="Unassembled WGS sequence"/>
</dbReference>